<gene>
    <name evidence="1" type="ORF">EVAR_71241_1</name>
</gene>
<proteinExistence type="predicted"/>
<evidence type="ECO:0000313" key="1">
    <source>
        <dbReference type="EMBL" id="GBO99198.1"/>
    </source>
</evidence>
<organism evidence="1 2">
    <name type="scientific">Eumeta variegata</name>
    <name type="common">Bagworm moth</name>
    <name type="synonym">Eumeta japonica</name>
    <dbReference type="NCBI Taxonomy" id="151549"/>
    <lineage>
        <taxon>Eukaryota</taxon>
        <taxon>Metazoa</taxon>
        <taxon>Ecdysozoa</taxon>
        <taxon>Arthropoda</taxon>
        <taxon>Hexapoda</taxon>
        <taxon>Insecta</taxon>
        <taxon>Pterygota</taxon>
        <taxon>Neoptera</taxon>
        <taxon>Endopterygota</taxon>
        <taxon>Lepidoptera</taxon>
        <taxon>Glossata</taxon>
        <taxon>Ditrysia</taxon>
        <taxon>Tineoidea</taxon>
        <taxon>Psychidae</taxon>
        <taxon>Oiketicinae</taxon>
        <taxon>Eumeta</taxon>
    </lineage>
</organism>
<accession>A0A4C1SAI2</accession>
<dbReference type="AlphaFoldDB" id="A0A4C1SAI2"/>
<dbReference type="Proteomes" id="UP000299102">
    <property type="component" value="Unassembled WGS sequence"/>
</dbReference>
<keyword evidence="2" id="KW-1185">Reference proteome</keyword>
<evidence type="ECO:0000313" key="2">
    <source>
        <dbReference type="Proteomes" id="UP000299102"/>
    </source>
</evidence>
<sequence>MVSSFSYGFLLKSHIPPILHRREITSTPIDAVRRQRAARAAHVMGSILRIKRAATPLPFSDHPQKAAPAQPPLCRRLTREINFGRTMAAFTDNEIRVNKNPLRYRFVNATAAFRKQIHVRAGAATSRRSTTTTLLQGVRAHAI</sequence>
<reference evidence="1 2" key="1">
    <citation type="journal article" date="2019" name="Commun. Biol.">
        <title>The bagworm genome reveals a unique fibroin gene that provides high tensile strength.</title>
        <authorList>
            <person name="Kono N."/>
            <person name="Nakamura H."/>
            <person name="Ohtoshi R."/>
            <person name="Tomita M."/>
            <person name="Numata K."/>
            <person name="Arakawa K."/>
        </authorList>
    </citation>
    <scope>NUCLEOTIDE SEQUENCE [LARGE SCALE GENOMIC DNA]</scope>
</reference>
<name>A0A4C1SAI2_EUMVA</name>
<comment type="caution">
    <text evidence="1">The sequence shown here is derived from an EMBL/GenBank/DDBJ whole genome shotgun (WGS) entry which is preliminary data.</text>
</comment>
<protein>
    <submittedName>
        <fullName evidence="1">Uncharacterized protein</fullName>
    </submittedName>
</protein>
<dbReference type="EMBL" id="BGZK01003251">
    <property type="protein sequence ID" value="GBO99198.1"/>
    <property type="molecule type" value="Genomic_DNA"/>
</dbReference>